<dbReference type="Proteomes" id="UP000274822">
    <property type="component" value="Unassembled WGS sequence"/>
</dbReference>
<feature type="region of interest" description="Disordered" evidence="1">
    <location>
        <begin position="146"/>
        <end position="231"/>
    </location>
</feature>
<sequence>MNIPARINCTPCSSIHAGRDAEPKEVEERDRERDGNPGPPHLRICGDLPPCFIQIKVTSWVRLPEQQVQHRHSSQDGGKPECALKTNSAERGHAVLCHDLLLDDELGGSENLCAEDHSDADGGFPVEWFLRMVVATAEQVRGLLLREENRGEADDADPEDDQEERGPLVHAQLPVKEEPAESAGEDDDGTAKHLVDRGRGVDETNLEIQSVQRTTDYAPRRDRRQPEQEHFPPLELQAAMLGLYSGHDSGHDSAVTLRDAVPEDGGVDDDHAECFTNEHVKGLEDRLFEVLALRGVWV</sequence>
<protein>
    <submittedName>
        <fullName evidence="2">Uncharacterized protein</fullName>
    </submittedName>
</protein>
<dbReference type="EMBL" id="RBNJ01004075">
    <property type="protein sequence ID" value="RUS30281.1"/>
    <property type="molecule type" value="Genomic_DNA"/>
</dbReference>
<name>A0A433QKH1_9FUNG</name>
<feature type="compositionally biased region" description="Basic and acidic residues" evidence="1">
    <location>
        <begin position="218"/>
        <end position="231"/>
    </location>
</feature>
<accession>A0A433QKH1</accession>
<feature type="compositionally biased region" description="Basic and acidic residues" evidence="1">
    <location>
        <begin position="17"/>
        <end position="35"/>
    </location>
</feature>
<feature type="compositionally biased region" description="Polar residues" evidence="1">
    <location>
        <begin position="206"/>
        <end position="215"/>
    </location>
</feature>
<organism evidence="2 3">
    <name type="scientific">Jimgerdemannia flammicorona</name>
    <dbReference type="NCBI Taxonomy" id="994334"/>
    <lineage>
        <taxon>Eukaryota</taxon>
        <taxon>Fungi</taxon>
        <taxon>Fungi incertae sedis</taxon>
        <taxon>Mucoromycota</taxon>
        <taxon>Mucoromycotina</taxon>
        <taxon>Endogonomycetes</taxon>
        <taxon>Endogonales</taxon>
        <taxon>Endogonaceae</taxon>
        <taxon>Jimgerdemannia</taxon>
    </lineage>
</organism>
<evidence type="ECO:0000256" key="1">
    <source>
        <dbReference type="SAM" id="MobiDB-lite"/>
    </source>
</evidence>
<feature type="compositionally biased region" description="Basic and acidic residues" evidence="1">
    <location>
        <begin position="189"/>
        <end position="202"/>
    </location>
</feature>
<feature type="region of interest" description="Disordered" evidence="1">
    <location>
        <begin position="14"/>
        <end position="42"/>
    </location>
</feature>
<gene>
    <name evidence="2" type="ORF">BC938DRAFT_479610</name>
</gene>
<keyword evidence="3" id="KW-1185">Reference proteome</keyword>
<reference evidence="2 3" key="1">
    <citation type="journal article" date="2018" name="New Phytol.">
        <title>Phylogenomics of Endogonaceae and evolution of mycorrhizas within Mucoromycota.</title>
        <authorList>
            <person name="Chang Y."/>
            <person name="Desiro A."/>
            <person name="Na H."/>
            <person name="Sandor L."/>
            <person name="Lipzen A."/>
            <person name="Clum A."/>
            <person name="Barry K."/>
            <person name="Grigoriev I.V."/>
            <person name="Martin F.M."/>
            <person name="Stajich J.E."/>
            <person name="Smith M.E."/>
            <person name="Bonito G."/>
            <person name="Spatafora J.W."/>
        </authorList>
    </citation>
    <scope>NUCLEOTIDE SEQUENCE [LARGE SCALE GENOMIC DNA]</scope>
    <source>
        <strain evidence="2 3">AD002</strain>
    </source>
</reference>
<evidence type="ECO:0000313" key="2">
    <source>
        <dbReference type="EMBL" id="RUS30281.1"/>
    </source>
</evidence>
<feature type="compositionally biased region" description="Acidic residues" evidence="1">
    <location>
        <begin position="154"/>
        <end position="163"/>
    </location>
</feature>
<comment type="caution">
    <text evidence="2">The sequence shown here is derived from an EMBL/GenBank/DDBJ whole genome shotgun (WGS) entry which is preliminary data.</text>
</comment>
<proteinExistence type="predicted"/>
<dbReference type="AlphaFoldDB" id="A0A433QKH1"/>
<evidence type="ECO:0000313" key="3">
    <source>
        <dbReference type="Proteomes" id="UP000274822"/>
    </source>
</evidence>